<name>A0ACD3B1X9_9AGAR</name>
<reference evidence="1 2" key="1">
    <citation type="journal article" date="2019" name="Nat. Ecol. Evol.">
        <title>Megaphylogeny resolves global patterns of mushroom evolution.</title>
        <authorList>
            <person name="Varga T."/>
            <person name="Krizsan K."/>
            <person name="Foldi C."/>
            <person name="Dima B."/>
            <person name="Sanchez-Garcia M."/>
            <person name="Sanchez-Ramirez S."/>
            <person name="Szollosi G.J."/>
            <person name="Szarkandi J.G."/>
            <person name="Papp V."/>
            <person name="Albert L."/>
            <person name="Andreopoulos W."/>
            <person name="Angelini C."/>
            <person name="Antonin V."/>
            <person name="Barry K.W."/>
            <person name="Bougher N.L."/>
            <person name="Buchanan P."/>
            <person name="Buyck B."/>
            <person name="Bense V."/>
            <person name="Catcheside P."/>
            <person name="Chovatia M."/>
            <person name="Cooper J."/>
            <person name="Damon W."/>
            <person name="Desjardin D."/>
            <person name="Finy P."/>
            <person name="Geml J."/>
            <person name="Haridas S."/>
            <person name="Hughes K."/>
            <person name="Justo A."/>
            <person name="Karasinski D."/>
            <person name="Kautmanova I."/>
            <person name="Kiss B."/>
            <person name="Kocsube S."/>
            <person name="Kotiranta H."/>
            <person name="LaButti K.M."/>
            <person name="Lechner B.E."/>
            <person name="Liimatainen K."/>
            <person name="Lipzen A."/>
            <person name="Lukacs Z."/>
            <person name="Mihaltcheva S."/>
            <person name="Morgado L.N."/>
            <person name="Niskanen T."/>
            <person name="Noordeloos M.E."/>
            <person name="Ohm R.A."/>
            <person name="Ortiz-Santana B."/>
            <person name="Ovrebo C."/>
            <person name="Racz N."/>
            <person name="Riley R."/>
            <person name="Savchenko A."/>
            <person name="Shiryaev A."/>
            <person name="Soop K."/>
            <person name="Spirin V."/>
            <person name="Szebenyi C."/>
            <person name="Tomsovsky M."/>
            <person name="Tulloss R.E."/>
            <person name="Uehling J."/>
            <person name="Grigoriev I.V."/>
            <person name="Vagvolgyi C."/>
            <person name="Papp T."/>
            <person name="Martin F.M."/>
            <person name="Miettinen O."/>
            <person name="Hibbett D.S."/>
            <person name="Nagy L.G."/>
        </authorList>
    </citation>
    <scope>NUCLEOTIDE SEQUENCE [LARGE SCALE GENOMIC DNA]</scope>
    <source>
        <strain evidence="1 2">NL-1719</strain>
    </source>
</reference>
<keyword evidence="2" id="KW-1185">Reference proteome</keyword>
<evidence type="ECO:0000313" key="1">
    <source>
        <dbReference type="EMBL" id="TFK71979.1"/>
    </source>
</evidence>
<dbReference type="EMBL" id="ML208291">
    <property type="protein sequence ID" value="TFK71979.1"/>
    <property type="molecule type" value="Genomic_DNA"/>
</dbReference>
<protein>
    <submittedName>
        <fullName evidence="1">Uncharacterized protein</fullName>
    </submittedName>
</protein>
<organism evidence="1 2">
    <name type="scientific">Pluteus cervinus</name>
    <dbReference type="NCBI Taxonomy" id="181527"/>
    <lineage>
        <taxon>Eukaryota</taxon>
        <taxon>Fungi</taxon>
        <taxon>Dikarya</taxon>
        <taxon>Basidiomycota</taxon>
        <taxon>Agaricomycotina</taxon>
        <taxon>Agaricomycetes</taxon>
        <taxon>Agaricomycetidae</taxon>
        <taxon>Agaricales</taxon>
        <taxon>Pluteineae</taxon>
        <taxon>Pluteaceae</taxon>
        <taxon>Pluteus</taxon>
    </lineage>
</organism>
<evidence type="ECO:0000313" key="2">
    <source>
        <dbReference type="Proteomes" id="UP000308600"/>
    </source>
</evidence>
<accession>A0ACD3B1X9</accession>
<dbReference type="Proteomes" id="UP000308600">
    <property type="component" value="Unassembled WGS sequence"/>
</dbReference>
<sequence length="268" mass="28202">MLFSTVLSLLTLCSLVVAVPTSTDGSENQPRLFSGHRAGTGRDLSQMTNAQRLARGLPPNPPVRRDASLGHSRRTASQTPQTSYHGVIQVVSTLNSALLGYISGSSLTGAQYRYQPTIATALIVDFNINAGVTSADKVRMTAENGETGFPILALIQGQSDTNTNLGALSFEYVYVGGSSGSSPGSTPSNVANSYTSSTGISRASESDVWSIDLNSGIIVPKWVNTDNSLVSLQCWAQSTNLYCGGSEASYISRFGASVTDVTFIFVPA</sequence>
<proteinExistence type="predicted"/>
<gene>
    <name evidence="1" type="ORF">BDN72DRAFT_395134</name>
</gene>